<dbReference type="PANTHER" id="PTHR33908">
    <property type="entry name" value="MANNOSYLTRANSFERASE YKCB-RELATED"/>
    <property type="match status" value="1"/>
</dbReference>
<dbReference type="Pfam" id="PF13231">
    <property type="entry name" value="PMT_2"/>
    <property type="match status" value="1"/>
</dbReference>
<keyword evidence="4" id="KW-0808">Transferase</keyword>
<name>A0A378JRK0_9GAMM</name>
<evidence type="ECO:0000256" key="1">
    <source>
        <dbReference type="ARBA" id="ARBA00004651"/>
    </source>
</evidence>
<keyword evidence="5 8" id="KW-0812">Transmembrane</keyword>
<keyword evidence="6 8" id="KW-1133">Transmembrane helix</keyword>
<keyword evidence="12" id="KW-1185">Reference proteome</keyword>
<feature type="transmembrane region" description="Helical" evidence="8">
    <location>
        <begin position="173"/>
        <end position="203"/>
    </location>
</feature>
<evidence type="ECO:0000313" key="10">
    <source>
        <dbReference type="EMBL" id="KTD34617.1"/>
    </source>
</evidence>
<evidence type="ECO:0000259" key="9">
    <source>
        <dbReference type="Pfam" id="PF13231"/>
    </source>
</evidence>
<dbReference type="EMBL" id="UGOG01000001">
    <property type="protein sequence ID" value="STX61223.1"/>
    <property type="molecule type" value="Genomic_DNA"/>
</dbReference>
<evidence type="ECO:0000256" key="5">
    <source>
        <dbReference type="ARBA" id="ARBA00022692"/>
    </source>
</evidence>
<reference evidence="10 12" key="1">
    <citation type="submission" date="2015-11" db="EMBL/GenBank/DDBJ databases">
        <title>Genomic analysis of 38 Legionella species identifies large and diverse effector repertoires.</title>
        <authorList>
            <person name="Burstein D."/>
            <person name="Amaro F."/>
            <person name="Zusman T."/>
            <person name="Lifshitz Z."/>
            <person name="Cohen O."/>
            <person name="Gilbert J.A."/>
            <person name="Pupko T."/>
            <person name="Shuman H.A."/>
            <person name="Segal G."/>
        </authorList>
    </citation>
    <scope>NUCLEOTIDE SEQUENCE [LARGE SCALE GENOMIC DNA]</scope>
    <source>
        <strain evidence="10 12">ATCC 43877</strain>
    </source>
</reference>
<feature type="transmembrane region" description="Helical" evidence="8">
    <location>
        <begin position="144"/>
        <end position="161"/>
    </location>
</feature>
<dbReference type="InterPro" id="IPR050297">
    <property type="entry name" value="LipidA_mod_glycosyltrf_83"/>
</dbReference>
<feature type="transmembrane region" description="Helical" evidence="8">
    <location>
        <begin position="29"/>
        <end position="49"/>
    </location>
</feature>
<dbReference type="PANTHER" id="PTHR33908:SF9">
    <property type="entry name" value="BLL5595 PROTEIN"/>
    <property type="match status" value="1"/>
</dbReference>
<feature type="transmembrane region" description="Helical" evidence="8">
    <location>
        <begin position="209"/>
        <end position="229"/>
    </location>
</feature>
<dbReference type="Proteomes" id="UP000054985">
    <property type="component" value="Unassembled WGS sequence"/>
</dbReference>
<accession>A0A378JRK0</accession>
<evidence type="ECO:0000256" key="6">
    <source>
        <dbReference type="ARBA" id="ARBA00022989"/>
    </source>
</evidence>
<feature type="transmembrane region" description="Helical" evidence="8">
    <location>
        <begin position="93"/>
        <end position="113"/>
    </location>
</feature>
<dbReference type="GO" id="GO:0016763">
    <property type="term" value="F:pentosyltransferase activity"/>
    <property type="evidence" value="ECO:0007669"/>
    <property type="project" value="TreeGrafter"/>
</dbReference>
<evidence type="ECO:0000313" key="11">
    <source>
        <dbReference type="EMBL" id="STX61223.1"/>
    </source>
</evidence>
<protein>
    <submittedName>
        <fullName evidence="11">Dolichol monophosphate mannose synthase</fullName>
    </submittedName>
</protein>
<keyword evidence="3" id="KW-0328">Glycosyltransferase</keyword>
<proteinExistence type="predicted"/>
<feature type="domain" description="Glycosyltransferase RgtA/B/C/D-like" evidence="9">
    <location>
        <begin position="73"/>
        <end position="228"/>
    </location>
</feature>
<dbReference type="OrthoDB" id="108054at2"/>
<dbReference type="GO" id="GO:0009103">
    <property type="term" value="P:lipopolysaccharide biosynthetic process"/>
    <property type="evidence" value="ECO:0007669"/>
    <property type="project" value="UniProtKB-ARBA"/>
</dbReference>
<feature type="transmembrane region" description="Helical" evidence="8">
    <location>
        <begin position="303"/>
        <end position="324"/>
    </location>
</feature>
<dbReference type="STRING" id="39962.Lmor_1150"/>
<comment type="subcellular location">
    <subcellularLocation>
        <location evidence="1">Cell membrane</location>
        <topology evidence="1">Multi-pass membrane protein</topology>
    </subcellularLocation>
</comment>
<evidence type="ECO:0000256" key="4">
    <source>
        <dbReference type="ARBA" id="ARBA00022679"/>
    </source>
</evidence>
<evidence type="ECO:0000256" key="8">
    <source>
        <dbReference type="SAM" id="Phobius"/>
    </source>
</evidence>
<dbReference type="RefSeq" id="WP_028385466.1">
    <property type="nucleotide sequence ID" value="NZ_CAAAJG010000004.1"/>
</dbReference>
<evidence type="ECO:0000256" key="2">
    <source>
        <dbReference type="ARBA" id="ARBA00022475"/>
    </source>
</evidence>
<evidence type="ECO:0000256" key="3">
    <source>
        <dbReference type="ARBA" id="ARBA00022676"/>
    </source>
</evidence>
<dbReference type="Proteomes" id="UP000254040">
    <property type="component" value="Unassembled WGS sequence"/>
</dbReference>
<dbReference type="GO" id="GO:0005886">
    <property type="term" value="C:plasma membrane"/>
    <property type="evidence" value="ECO:0007669"/>
    <property type="project" value="UniProtKB-SubCell"/>
</dbReference>
<sequence>MRTQYLFSPLSALKTYLMRDAEATNPKQVFGFFILGFSLIYILIPSIGYQSVLPDSAQNLSWGHSWSWSYNRHPPLGTWLINFMSLLFANNEVATFSASVLCLSTSLLFIFLLTKRYLGSQDAVVACMMSSFCLYYQANFVLQFNQNTIMLPFWIMICYFFDRCIHTNRIQDWIFLALVTAGSILAKYESLLIIFITLIYLLRHFEYKFLFKLVMAMGLTLLILTPHLMSVAQHGFLTLEFIHGKVSEDPSYYTLHPHMSYPIKALREQLGHIAPALAILILLIKTKRIHPARNEKPKEKWNFLVYLGIAPLCLVILISFIVGLKIQPEWGFPFFSFTVPAIMSYFQLKSRTALLKPLLFMALLIHSGSLGIYMAANYCSSKYTRTNNPSYMLAQEAQRYWNHFTNKPLRYVAGDENYDYYLAAYLPNRPKLLEAYSFRLSPWLDKRELKRQGLMMVIQGCDPIKNHQLKTQFLAQDFKCVEIPLSNKYRQQFTTVTLMVVPPSYSKD</sequence>
<evidence type="ECO:0000256" key="7">
    <source>
        <dbReference type="ARBA" id="ARBA00023136"/>
    </source>
</evidence>
<reference evidence="11 13" key="2">
    <citation type="submission" date="2018-06" db="EMBL/GenBank/DDBJ databases">
        <authorList>
            <consortium name="Pathogen Informatics"/>
            <person name="Doyle S."/>
        </authorList>
    </citation>
    <scope>NUCLEOTIDE SEQUENCE [LARGE SCALE GENOMIC DNA]</scope>
    <source>
        <strain evidence="11 13">NCTC12239</strain>
    </source>
</reference>
<evidence type="ECO:0000313" key="12">
    <source>
        <dbReference type="Proteomes" id="UP000054985"/>
    </source>
</evidence>
<dbReference type="AlphaFoldDB" id="A0A378JRK0"/>
<evidence type="ECO:0000313" key="13">
    <source>
        <dbReference type="Proteomes" id="UP000254040"/>
    </source>
</evidence>
<keyword evidence="7 8" id="KW-0472">Membrane</keyword>
<gene>
    <name evidence="10" type="ORF">Lmor_1150</name>
    <name evidence="11" type="ORF">NCTC12239_00128</name>
</gene>
<organism evidence="11 13">
    <name type="scientific">Legionella moravica</name>
    <dbReference type="NCBI Taxonomy" id="39962"/>
    <lineage>
        <taxon>Bacteria</taxon>
        <taxon>Pseudomonadati</taxon>
        <taxon>Pseudomonadota</taxon>
        <taxon>Gammaproteobacteria</taxon>
        <taxon>Legionellales</taxon>
        <taxon>Legionellaceae</taxon>
        <taxon>Legionella</taxon>
    </lineage>
</organism>
<feature type="transmembrane region" description="Helical" evidence="8">
    <location>
        <begin position="358"/>
        <end position="376"/>
    </location>
</feature>
<keyword evidence="2" id="KW-1003">Cell membrane</keyword>
<dbReference type="InterPro" id="IPR038731">
    <property type="entry name" value="RgtA/B/C-like"/>
</dbReference>
<dbReference type="EMBL" id="LNYN01000019">
    <property type="protein sequence ID" value="KTD34617.1"/>
    <property type="molecule type" value="Genomic_DNA"/>
</dbReference>